<feature type="compositionally biased region" description="Basic residues" evidence="1">
    <location>
        <begin position="85"/>
        <end position="101"/>
    </location>
</feature>
<organism evidence="2 3">
    <name type="scientific">Prorocentrum cordatum</name>
    <dbReference type="NCBI Taxonomy" id="2364126"/>
    <lineage>
        <taxon>Eukaryota</taxon>
        <taxon>Sar</taxon>
        <taxon>Alveolata</taxon>
        <taxon>Dinophyceae</taxon>
        <taxon>Prorocentrales</taxon>
        <taxon>Prorocentraceae</taxon>
        <taxon>Prorocentrum</taxon>
    </lineage>
</organism>
<reference evidence="2" key="1">
    <citation type="submission" date="2023-10" db="EMBL/GenBank/DDBJ databases">
        <authorList>
            <person name="Chen Y."/>
            <person name="Shah S."/>
            <person name="Dougan E. K."/>
            <person name="Thang M."/>
            <person name="Chan C."/>
        </authorList>
    </citation>
    <scope>NUCLEOTIDE SEQUENCE [LARGE SCALE GENOMIC DNA]</scope>
</reference>
<accession>A0ABN9TW12</accession>
<keyword evidence="3" id="KW-1185">Reference proteome</keyword>
<feature type="compositionally biased region" description="Low complexity" evidence="1">
    <location>
        <begin position="257"/>
        <end position="270"/>
    </location>
</feature>
<sequence length="366" mass="39493">MGESERAAGGARPCIGLPRKRGVASLFCFSIVEGTGYEPEILRVQLEKGLGESSRATGRSCSAATTWSSAALATRPCWASGARRRDPRPRCSSRPRRWASPRRRDCSQHAALLERLGRGADEHPVLAVRLDGEGRPGRRLVARAPGPAFVPLDGPQRVREELQQVSRLWRLPDDVRLHGDLLARGPADVLQRRGSLQGQAALDWGEDLYMGKCLNLLGVEALDDFEVVSDGVCSGVDCGDDRASAFHPFKSKEIPTAGSSAGGRRASGPPRRARAWRPFPRLPRQRASLPPSCLPRAGSCSGRAKQRGAPPGCGGATFFVPSNTASLHFAVTVRFEVRLDCAELSALVFHANDTFGKLAVHSLLLQ</sequence>
<feature type="region of interest" description="Disordered" evidence="1">
    <location>
        <begin position="79"/>
        <end position="103"/>
    </location>
</feature>
<protein>
    <submittedName>
        <fullName evidence="2">Uncharacterized protein</fullName>
    </submittedName>
</protein>
<dbReference type="Proteomes" id="UP001189429">
    <property type="component" value="Unassembled WGS sequence"/>
</dbReference>
<proteinExistence type="predicted"/>
<evidence type="ECO:0000313" key="3">
    <source>
        <dbReference type="Proteomes" id="UP001189429"/>
    </source>
</evidence>
<feature type="region of interest" description="Disordered" evidence="1">
    <location>
        <begin position="253"/>
        <end position="276"/>
    </location>
</feature>
<comment type="caution">
    <text evidence="2">The sequence shown here is derived from an EMBL/GenBank/DDBJ whole genome shotgun (WGS) entry which is preliminary data.</text>
</comment>
<name>A0ABN9TW12_9DINO</name>
<evidence type="ECO:0000313" key="2">
    <source>
        <dbReference type="EMBL" id="CAK0850202.1"/>
    </source>
</evidence>
<evidence type="ECO:0000256" key="1">
    <source>
        <dbReference type="SAM" id="MobiDB-lite"/>
    </source>
</evidence>
<dbReference type="EMBL" id="CAUYUJ010015126">
    <property type="protein sequence ID" value="CAK0850202.1"/>
    <property type="molecule type" value="Genomic_DNA"/>
</dbReference>
<gene>
    <name evidence="2" type="ORF">PCOR1329_LOCUS42657</name>
</gene>